<evidence type="ECO:0000256" key="6">
    <source>
        <dbReference type="RuleBase" id="RU363032"/>
    </source>
</evidence>
<dbReference type="AlphaFoldDB" id="A0A1N7IIQ5"/>
<evidence type="ECO:0000256" key="5">
    <source>
        <dbReference type="ARBA" id="ARBA00023136"/>
    </source>
</evidence>
<evidence type="ECO:0000256" key="4">
    <source>
        <dbReference type="ARBA" id="ARBA00022989"/>
    </source>
</evidence>
<dbReference type="GO" id="GO:0005886">
    <property type="term" value="C:plasma membrane"/>
    <property type="evidence" value="ECO:0007669"/>
    <property type="project" value="UniProtKB-SubCell"/>
</dbReference>
<evidence type="ECO:0000313" key="10">
    <source>
        <dbReference type="Proteomes" id="UP000187608"/>
    </source>
</evidence>
<feature type="domain" description="ABC transmembrane type-1" evidence="8">
    <location>
        <begin position="98"/>
        <end position="310"/>
    </location>
</feature>
<evidence type="ECO:0000256" key="3">
    <source>
        <dbReference type="ARBA" id="ARBA00022692"/>
    </source>
</evidence>
<dbReference type="Gene3D" id="1.10.3720.10">
    <property type="entry name" value="MetI-like"/>
    <property type="match status" value="1"/>
</dbReference>
<accession>A0A1N7IIQ5</accession>
<proteinExistence type="inferred from homology"/>
<feature type="transmembrane region" description="Helical" evidence="6">
    <location>
        <begin position="94"/>
        <end position="117"/>
    </location>
</feature>
<keyword evidence="3 6" id="KW-0812">Transmembrane</keyword>
<dbReference type="InterPro" id="IPR011864">
    <property type="entry name" value="Phosphate_PstC"/>
</dbReference>
<dbReference type="PANTHER" id="PTHR42727:SF1">
    <property type="entry name" value="PHOSPHATE TRANSPORT SYSTEM PERMEASE"/>
    <property type="match status" value="1"/>
</dbReference>
<dbReference type="Proteomes" id="UP000187608">
    <property type="component" value="Unassembled WGS sequence"/>
</dbReference>
<feature type="transmembrane region" description="Helical" evidence="6">
    <location>
        <begin position="174"/>
        <end position="197"/>
    </location>
</feature>
<dbReference type="NCBIfam" id="TIGR02138">
    <property type="entry name" value="phosphate_pstC"/>
    <property type="match status" value="1"/>
</dbReference>
<reference evidence="10" key="1">
    <citation type="submission" date="2017-01" db="EMBL/GenBank/DDBJ databases">
        <authorList>
            <person name="Varghese N."/>
            <person name="Submissions S."/>
        </authorList>
    </citation>
    <scope>NUCLEOTIDE SEQUENCE [LARGE SCALE GENOMIC DNA]</scope>
    <source>
        <strain evidence="10">DSM 23127</strain>
    </source>
</reference>
<name>A0A1N7IIQ5_9BACI</name>
<dbReference type="Pfam" id="PF00528">
    <property type="entry name" value="BPD_transp_1"/>
    <property type="match status" value="1"/>
</dbReference>
<evidence type="ECO:0000256" key="2">
    <source>
        <dbReference type="ARBA" id="ARBA00022448"/>
    </source>
</evidence>
<dbReference type="GO" id="GO:0006817">
    <property type="term" value="P:phosphate ion transport"/>
    <property type="evidence" value="ECO:0007669"/>
    <property type="project" value="UniProtKB-KW"/>
</dbReference>
<keyword evidence="4 6" id="KW-1133">Transmembrane helix</keyword>
<dbReference type="PROSITE" id="PS50928">
    <property type="entry name" value="ABC_TM1"/>
    <property type="match status" value="1"/>
</dbReference>
<keyword evidence="5 6" id="KW-0472">Membrane</keyword>
<keyword evidence="2 6" id="KW-0813">Transport</keyword>
<feature type="transmembrane region" description="Helical" evidence="6">
    <location>
        <begin position="40"/>
        <end position="64"/>
    </location>
</feature>
<dbReference type="InterPro" id="IPR000515">
    <property type="entry name" value="MetI-like"/>
</dbReference>
<gene>
    <name evidence="9" type="ORF">SAMN05421687_101112</name>
</gene>
<keyword evidence="10" id="KW-1185">Reference proteome</keyword>
<keyword evidence="7" id="KW-0592">Phosphate transport</keyword>
<comment type="similarity">
    <text evidence="7">Belongs to the binding-protein-dependent transport system permease family. CysTW subfamily.</text>
</comment>
<protein>
    <recommendedName>
        <fullName evidence="7">Phosphate transport system permease protein</fullName>
    </recommendedName>
</protein>
<feature type="transmembrane region" description="Helical" evidence="6">
    <location>
        <begin position="287"/>
        <end position="309"/>
    </location>
</feature>
<evidence type="ECO:0000313" key="9">
    <source>
        <dbReference type="EMBL" id="SIS36871.1"/>
    </source>
</evidence>
<evidence type="ECO:0000256" key="1">
    <source>
        <dbReference type="ARBA" id="ARBA00004141"/>
    </source>
</evidence>
<keyword evidence="7" id="KW-1003">Cell membrane</keyword>
<evidence type="ECO:0000259" key="8">
    <source>
        <dbReference type="PROSITE" id="PS50928"/>
    </source>
</evidence>
<dbReference type="SUPFAM" id="SSF161098">
    <property type="entry name" value="MetI-like"/>
    <property type="match status" value="1"/>
</dbReference>
<feature type="transmembrane region" description="Helical" evidence="6">
    <location>
        <begin position="138"/>
        <end position="162"/>
    </location>
</feature>
<feature type="transmembrane region" description="Helical" evidence="6">
    <location>
        <begin position="218"/>
        <end position="239"/>
    </location>
</feature>
<dbReference type="STRING" id="570947.SAMN05421687_101112"/>
<comment type="subcellular location">
    <subcellularLocation>
        <location evidence="6">Cell membrane</location>
        <topology evidence="6">Multi-pass membrane protein</topology>
    </subcellularLocation>
    <subcellularLocation>
        <location evidence="1">Membrane</location>
        <topology evidence="1">Multi-pass membrane protein</topology>
    </subcellularLocation>
</comment>
<dbReference type="GO" id="GO:0005315">
    <property type="term" value="F:phosphate transmembrane transporter activity"/>
    <property type="evidence" value="ECO:0007669"/>
    <property type="project" value="InterPro"/>
</dbReference>
<organism evidence="9 10">
    <name type="scientific">Salimicrobium flavidum</name>
    <dbReference type="NCBI Taxonomy" id="570947"/>
    <lineage>
        <taxon>Bacteria</taxon>
        <taxon>Bacillati</taxon>
        <taxon>Bacillota</taxon>
        <taxon>Bacilli</taxon>
        <taxon>Bacillales</taxon>
        <taxon>Bacillaceae</taxon>
        <taxon>Salimicrobium</taxon>
    </lineage>
</organism>
<dbReference type="EMBL" id="FTOC01000001">
    <property type="protein sequence ID" value="SIS36871.1"/>
    <property type="molecule type" value="Genomic_DNA"/>
</dbReference>
<dbReference type="CDD" id="cd06261">
    <property type="entry name" value="TM_PBP2"/>
    <property type="match status" value="1"/>
</dbReference>
<evidence type="ECO:0000256" key="7">
    <source>
        <dbReference type="RuleBase" id="RU363054"/>
    </source>
</evidence>
<sequence length="321" mass="34398">MKGVYVMSRISATSSQTVNVRSLLDEKRSKKLKVRKLENIIPYLLLLCALVSILTTAGILFTLLRETVGFFSEVSIIEFYTGTNWSPWSGDFGVLPLISGTLLITVIATVVAVPLGLMSAIFLSEYASESVRKTIKPILEILAGIPTVVYGFFALTFVTPILQSIIPELSIFNALSGGVVVGIMIVPMVASLSEDAMNAVPNSLREGAYALGGTRLEVAIKVVVPAALSGIIAAVVLAISRAIGETMIVTIAAGATPSLTMNPTDSVQTMTAFIVQAATGDTTFGSIIYYSLYAVGITLFVLTMIMNLLSQYISRKFREEY</sequence>
<dbReference type="InterPro" id="IPR035906">
    <property type="entry name" value="MetI-like_sf"/>
</dbReference>
<comment type="function">
    <text evidence="7">Part of the binding-protein-dependent transport system for phosphate; probably responsible for the translocation of the substrate across the membrane.</text>
</comment>
<dbReference type="PANTHER" id="PTHR42727">
    <property type="entry name" value="PHOSPHATE TRANSPORT SYSTEM PERMEASE PROTEIN"/>
    <property type="match status" value="1"/>
</dbReference>